<keyword evidence="4" id="KW-0597">Phosphoprotein</keyword>
<dbReference type="InterPro" id="IPR013656">
    <property type="entry name" value="PAS_4"/>
</dbReference>
<evidence type="ECO:0000256" key="4">
    <source>
        <dbReference type="ARBA" id="ARBA00022553"/>
    </source>
</evidence>
<dbReference type="Proteomes" id="UP001147700">
    <property type="component" value="Unassembled WGS sequence"/>
</dbReference>
<dbReference type="SMART" id="SM00388">
    <property type="entry name" value="HisKA"/>
    <property type="match status" value="1"/>
</dbReference>
<dbReference type="InterPro" id="IPR003661">
    <property type="entry name" value="HisK_dim/P_dom"/>
</dbReference>
<name>A0ABT4RIJ7_9ACTN</name>
<dbReference type="EMBL" id="JAPCID010000015">
    <property type="protein sequence ID" value="MDA0138389.1"/>
    <property type="molecule type" value="Genomic_DNA"/>
</dbReference>
<dbReference type="PANTHER" id="PTHR43711">
    <property type="entry name" value="TWO-COMPONENT HISTIDINE KINASE"/>
    <property type="match status" value="1"/>
</dbReference>
<dbReference type="InterPro" id="IPR035965">
    <property type="entry name" value="PAS-like_dom_sf"/>
</dbReference>
<gene>
    <name evidence="11" type="ORF">OJ962_12880</name>
</gene>
<evidence type="ECO:0000313" key="11">
    <source>
        <dbReference type="EMBL" id="MDA0138389.1"/>
    </source>
</evidence>
<evidence type="ECO:0000256" key="7">
    <source>
        <dbReference type="ARBA" id="ARBA00023012"/>
    </source>
</evidence>
<dbReference type="GO" id="GO:0016301">
    <property type="term" value="F:kinase activity"/>
    <property type="evidence" value="ECO:0007669"/>
    <property type="project" value="UniProtKB-KW"/>
</dbReference>
<dbReference type="InterPro" id="IPR004358">
    <property type="entry name" value="Sig_transdc_His_kin-like_C"/>
</dbReference>
<comment type="catalytic activity">
    <reaction evidence="1">
        <text>ATP + protein L-histidine = ADP + protein N-phospho-L-histidine.</text>
        <dbReference type="EC" id="2.7.13.3"/>
    </reaction>
</comment>
<evidence type="ECO:0000259" key="10">
    <source>
        <dbReference type="PROSITE" id="PS50113"/>
    </source>
</evidence>
<evidence type="ECO:0000256" key="1">
    <source>
        <dbReference type="ARBA" id="ARBA00000085"/>
    </source>
</evidence>
<evidence type="ECO:0000256" key="6">
    <source>
        <dbReference type="ARBA" id="ARBA00022777"/>
    </source>
</evidence>
<dbReference type="PRINTS" id="PR00344">
    <property type="entry name" value="BCTRLSENSOR"/>
</dbReference>
<sequence>MDAIEALRAELASPEGTGTDALMAQVTNAKSSSFVCLLDADGAVLDANPAALIAGGLERTEVVGLPLWAAPWWTGTGADTLRMLKESLRSATRGRFVRFDIDIRLAGAEVAAETLDLMLRPLRGRDGIVAFIVAEGRSIGDRKRIEQRLARNNSELSALTERLARVHNYRERLLGELSHDLRAPLQVVVTRAEQVLRSQPDDELRSQVAGMRFAALDALEQVNDMLEQVKADHGEARLTLVDADLAQALRTVVEQFQPLVADRGLELIVDAPEMVPARFDIERVSRVISNLLANSIRHTPPEGVIRCTLRAGDAAAALEIADSGPGVPPDQREKVFGPYSSGGNGDGRSGGAGAGLGLAIVSEFVELHGGDVSLGDAPEGGALFVVTLPLSPPHGSASPATLSQHVAAAQRTQYVRAHLEAELAGAPKQTAVPTVVIVERVPGRAEEIVTGIGEDAVTCVAADAEEALTVAVELRPSAVVVGTATGDYSPPWLLRRLASDPRLLSARRIALAGEREQDPTPEALLAAGAQVVLPAAAAQELGGRLLAALGRSG</sequence>
<keyword evidence="5" id="KW-0808">Transferase</keyword>
<dbReference type="EC" id="2.7.13.3" evidence="3"/>
<comment type="subcellular location">
    <subcellularLocation>
        <location evidence="2">Cell membrane</location>
    </subcellularLocation>
</comment>
<dbReference type="InterPro" id="IPR036097">
    <property type="entry name" value="HisK_dim/P_sf"/>
</dbReference>
<dbReference type="InterPro" id="IPR005467">
    <property type="entry name" value="His_kinase_dom"/>
</dbReference>
<dbReference type="Gene3D" id="3.30.450.20">
    <property type="entry name" value="PAS domain"/>
    <property type="match status" value="1"/>
</dbReference>
<dbReference type="CDD" id="cd00082">
    <property type="entry name" value="HisKA"/>
    <property type="match status" value="1"/>
</dbReference>
<evidence type="ECO:0000256" key="3">
    <source>
        <dbReference type="ARBA" id="ARBA00012438"/>
    </source>
</evidence>
<evidence type="ECO:0000313" key="12">
    <source>
        <dbReference type="Proteomes" id="UP001147700"/>
    </source>
</evidence>
<feature type="domain" description="PAC" evidence="10">
    <location>
        <begin position="99"/>
        <end position="151"/>
    </location>
</feature>
<keyword evidence="12" id="KW-1185">Reference proteome</keyword>
<evidence type="ECO:0000259" key="8">
    <source>
        <dbReference type="PROSITE" id="PS50109"/>
    </source>
</evidence>
<evidence type="ECO:0000256" key="2">
    <source>
        <dbReference type="ARBA" id="ARBA00004236"/>
    </source>
</evidence>
<dbReference type="RefSeq" id="WP_202957856.1">
    <property type="nucleotide sequence ID" value="NZ_JAPCID010000015.1"/>
</dbReference>
<dbReference type="InterPro" id="IPR000014">
    <property type="entry name" value="PAS"/>
</dbReference>
<dbReference type="PANTHER" id="PTHR43711:SF1">
    <property type="entry name" value="HISTIDINE KINASE 1"/>
    <property type="match status" value="1"/>
</dbReference>
<dbReference type="Pfam" id="PF08448">
    <property type="entry name" value="PAS_4"/>
    <property type="match status" value="1"/>
</dbReference>
<dbReference type="Gene3D" id="3.30.565.10">
    <property type="entry name" value="Histidine kinase-like ATPase, C-terminal domain"/>
    <property type="match status" value="1"/>
</dbReference>
<feature type="domain" description="Histidine kinase" evidence="8">
    <location>
        <begin position="176"/>
        <end position="392"/>
    </location>
</feature>
<dbReference type="InterPro" id="IPR000700">
    <property type="entry name" value="PAS-assoc_C"/>
</dbReference>
<proteinExistence type="predicted"/>
<dbReference type="InterPro" id="IPR050736">
    <property type="entry name" value="Sensor_HK_Regulatory"/>
</dbReference>
<dbReference type="Gene3D" id="1.10.287.130">
    <property type="match status" value="1"/>
</dbReference>
<evidence type="ECO:0000256" key="5">
    <source>
        <dbReference type="ARBA" id="ARBA00022679"/>
    </source>
</evidence>
<comment type="caution">
    <text evidence="11">The sequence shown here is derived from an EMBL/GenBank/DDBJ whole genome shotgun (WGS) entry which is preliminary data.</text>
</comment>
<dbReference type="PROSITE" id="PS50113">
    <property type="entry name" value="PAC"/>
    <property type="match status" value="1"/>
</dbReference>
<dbReference type="NCBIfam" id="TIGR00229">
    <property type="entry name" value="sensory_box"/>
    <property type="match status" value="1"/>
</dbReference>
<organism evidence="11 12">
    <name type="scientific">Solirubrobacter deserti</name>
    <dbReference type="NCBI Taxonomy" id="2282478"/>
    <lineage>
        <taxon>Bacteria</taxon>
        <taxon>Bacillati</taxon>
        <taxon>Actinomycetota</taxon>
        <taxon>Thermoleophilia</taxon>
        <taxon>Solirubrobacterales</taxon>
        <taxon>Solirubrobacteraceae</taxon>
        <taxon>Solirubrobacter</taxon>
    </lineage>
</organism>
<dbReference type="SUPFAM" id="SSF55874">
    <property type="entry name" value="ATPase domain of HSP90 chaperone/DNA topoisomerase II/histidine kinase"/>
    <property type="match status" value="1"/>
</dbReference>
<dbReference type="Pfam" id="PF02518">
    <property type="entry name" value="HATPase_c"/>
    <property type="match status" value="1"/>
</dbReference>
<dbReference type="SUPFAM" id="SSF47384">
    <property type="entry name" value="Homodimeric domain of signal transducing histidine kinase"/>
    <property type="match status" value="1"/>
</dbReference>
<dbReference type="SUPFAM" id="SSF55785">
    <property type="entry name" value="PYP-like sensor domain (PAS domain)"/>
    <property type="match status" value="1"/>
</dbReference>
<dbReference type="PROSITE" id="PS50109">
    <property type="entry name" value="HIS_KIN"/>
    <property type="match status" value="1"/>
</dbReference>
<protein>
    <recommendedName>
        <fullName evidence="3">histidine kinase</fullName>
        <ecNumber evidence="3">2.7.13.3</ecNumber>
    </recommendedName>
</protein>
<accession>A0ABT4RIJ7</accession>
<dbReference type="SMART" id="SM00387">
    <property type="entry name" value="HATPase_c"/>
    <property type="match status" value="1"/>
</dbReference>
<keyword evidence="6 11" id="KW-0418">Kinase</keyword>
<dbReference type="PROSITE" id="PS50112">
    <property type="entry name" value="PAS"/>
    <property type="match status" value="1"/>
</dbReference>
<keyword evidence="7" id="KW-0902">Two-component regulatory system</keyword>
<evidence type="ECO:0000259" key="9">
    <source>
        <dbReference type="PROSITE" id="PS50112"/>
    </source>
</evidence>
<reference evidence="11" key="1">
    <citation type="submission" date="2022-10" db="EMBL/GenBank/DDBJ databases">
        <title>The WGS of Solirubrobacter sp. CPCC 204708.</title>
        <authorList>
            <person name="Jiang Z."/>
        </authorList>
    </citation>
    <scope>NUCLEOTIDE SEQUENCE</scope>
    <source>
        <strain evidence="11">CPCC 204708</strain>
    </source>
</reference>
<dbReference type="InterPro" id="IPR003594">
    <property type="entry name" value="HATPase_dom"/>
</dbReference>
<dbReference type="Pfam" id="PF00512">
    <property type="entry name" value="HisKA"/>
    <property type="match status" value="1"/>
</dbReference>
<feature type="domain" description="PAS" evidence="9">
    <location>
        <begin position="19"/>
        <end position="64"/>
    </location>
</feature>
<dbReference type="CDD" id="cd00130">
    <property type="entry name" value="PAS"/>
    <property type="match status" value="1"/>
</dbReference>
<dbReference type="InterPro" id="IPR036890">
    <property type="entry name" value="HATPase_C_sf"/>
</dbReference>